<proteinExistence type="predicted"/>
<reference evidence="2" key="1">
    <citation type="submission" date="2020-12" db="UniProtKB">
        <authorList>
            <consortium name="WormBaseParasite"/>
        </authorList>
    </citation>
    <scope>IDENTIFICATION</scope>
    <source>
        <strain evidence="2">MHco3</strain>
    </source>
</reference>
<evidence type="ECO:0000313" key="1">
    <source>
        <dbReference type="Proteomes" id="UP000025227"/>
    </source>
</evidence>
<accession>A0A7I4XZV9</accession>
<organism evidence="1 2">
    <name type="scientific">Haemonchus contortus</name>
    <name type="common">Barber pole worm</name>
    <dbReference type="NCBI Taxonomy" id="6289"/>
    <lineage>
        <taxon>Eukaryota</taxon>
        <taxon>Metazoa</taxon>
        <taxon>Ecdysozoa</taxon>
        <taxon>Nematoda</taxon>
        <taxon>Chromadorea</taxon>
        <taxon>Rhabditida</taxon>
        <taxon>Rhabditina</taxon>
        <taxon>Rhabditomorpha</taxon>
        <taxon>Strongyloidea</taxon>
        <taxon>Trichostrongylidae</taxon>
        <taxon>Haemonchus</taxon>
    </lineage>
</organism>
<name>A0A7I4XZV9_HAECO</name>
<dbReference type="Proteomes" id="UP000025227">
    <property type="component" value="Unplaced"/>
</dbReference>
<keyword evidence="1" id="KW-1185">Reference proteome</keyword>
<dbReference type="WBParaSite" id="HCON_00036390-00001">
    <property type="protein sequence ID" value="HCON_00036390-00001"/>
    <property type="gene ID" value="HCON_00036390"/>
</dbReference>
<dbReference type="AlphaFoldDB" id="A0A7I4XZV9"/>
<protein>
    <submittedName>
        <fullName evidence="2">Uncharacterized protein</fullName>
    </submittedName>
</protein>
<evidence type="ECO:0000313" key="2">
    <source>
        <dbReference type="WBParaSite" id="HCON_00036390-00001"/>
    </source>
</evidence>
<sequence length="130" mass="14302">MNRKAEEAADSLAVKRTAFANIASIPLGESACLHLELSALRLRESESEDESGQCSASKRFFRWVNEDADKNGRTSAMRRYVKVTAAARQRPRQNCAGSRLAKGTLSLKRDPTSFPTTCTPAQITEVVSVR</sequence>